<gene>
    <name evidence="2" type="ORF">MtrDRAFT_AC151598g33v2</name>
</gene>
<sequence>MKTNSNTNIDLEEDETQQQNTGSDAGLKRKHNLDHKKVTVNDKEKTFVGKVKEDHWMSETTDL</sequence>
<reference evidence="2" key="1">
    <citation type="submission" date="2005-01" db="EMBL/GenBank/DDBJ databases">
        <authorList>
            <person name="Town C.D."/>
        </authorList>
    </citation>
    <scope>NUCLEOTIDE SEQUENCE</scope>
</reference>
<accession>Q2HSA8</accession>
<organism evidence="2">
    <name type="scientific">Medicago truncatula</name>
    <name type="common">Barrel medic</name>
    <name type="synonym">Medicago tribuloides</name>
    <dbReference type="NCBI Taxonomy" id="3880"/>
    <lineage>
        <taxon>Eukaryota</taxon>
        <taxon>Viridiplantae</taxon>
        <taxon>Streptophyta</taxon>
        <taxon>Embryophyta</taxon>
        <taxon>Tracheophyta</taxon>
        <taxon>Spermatophyta</taxon>
        <taxon>Magnoliopsida</taxon>
        <taxon>eudicotyledons</taxon>
        <taxon>Gunneridae</taxon>
        <taxon>Pentapetalae</taxon>
        <taxon>rosids</taxon>
        <taxon>fabids</taxon>
        <taxon>Fabales</taxon>
        <taxon>Fabaceae</taxon>
        <taxon>Papilionoideae</taxon>
        <taxon>50 kb inversion clade</taxon>
        <taxon>NPAAA clade</taxon>
        <taxon>Hologalegina</taxon>
        <taxon>IRL clade</taxon>
        <taxon>Trifolieae</taxon>
        <taxon>Medicago</taxon>
    </lineage>
</organism>
<evidence type="ECO:0000256" key="1">
    <source>
        <dbReference type="SAM" id="MobiDB-lite"/>
    </source>
</evidence>
<evidence type="ECO:0000313" key="2">
    <source>
        <dbReference type="EMBL" id="ABD32965.1"/>
    </source>
</evidence>
<proteinExistence type="predicted"/>
<name>Q2HSA8_MEDTR</name>
<reference evidence="2" key="2">
    <citation type="submission" date="2007-03" db="EMBL/GenBank/DDBJ databases">
        <authorList>
            <consortium name="The International Medicago Genome Annotation Group"/>
        </authorList>
    </citation>
    <scope>NUCLEOTIDE SEQUENCE</scope>
</reference>
<feature type="region of interest" description="Disordered" evidence="1">
    <location>
        <begin position="1"/>
        <end position="37"/>
    </location>
</feature>
<dbReference type="EMBL" id="AC151598">
    <property type="protein sequence ID" value="ABD32965.1"/>
    <property type="molecule type" value="Genomic_DNA"/>
</dbReference>
<protein>
    <submittedName>
        <fullName evidence="2">Uncharacterized protein</fullName>
    </submittedName>
</protein>
<dbReference type="AlphaFoldDB" id="Q2HSA8"/>